<dbReference type="Proteomes" id="UP000026915">
    <property type="component" value="Chromosome 5"/>
</dbReference>
<organism evidence="1 2">
    <name type="scientific">Theobroma cacao</name>
    <name type="common">Cacao</name>
    <name type="synonym">Cocoa</name>
    <dbReference type="NCBI Taxonomy" id="3641"/>
    <lineage>
        <taxon>Eukaryota</taxon>
        <taxon>Viridiplantae</taxon>
        <taxon>Streptophyta</taxon>
        <taxon>Embryophyta</taxon>
        <taxon>Tracheophyta</taxon>
        <taxon>Spermatophyta</taxon>
        <taxon>Magnoliopsida</taxon>
        <taxon>eudicotyledons</taxon>
        <taxon>Gunneridae</taxon>
        <taxon>Pentapetalae</taxon>
        <taxon>rosids</taxon>
        <taxon>malvids</taxon>
        <taxon>Malvales</taxon>
        <taxon>Malvaceae</taxon>
        <taxon>Byttnerioideae</taxon>
        <taxon>Theobroma</taxon>
    </lineage>
</organism>
<evidence type="ECO:0000313" key="2">
    <source>
        <dbReference type="Proteomes" id="UP000026915"/>
    </source>
</evidence>
<protein>
    <submittedName>
        <fullName evidence="1">Uncharacterized protein</fullName>
    </submittedName>
</protein>
<proteinExistence type="predicted"/>
<dbReference type="AlphaFoldDB" id="A0A061EUJ7"/>
<reference evidence="1 2" key="1">
    <citation type="journal article" date="2013" name="Genome Biol.">
        <title>The genome sequence of the most widely cultivated cacao type and its use to identify candidate genes regulating pod color.</title>
        <authorList>
            <person name="Motamayor J.C."/>
            <person name="Mockaitis K."/>
            <person name="Schmutz J."/>
            <person name="Haiminen N."/>
            <person name="Iii D.L."/>
            <person name="Cornejo O."/>
            <person name="Findley S.D."/>
            <person name="Zheng P."/>
            <person name="Utro F."/>
            <person name="Royaert S."/>
            <person name="Saski C."/>
            <person name="Jenkins J."/>
            <person name="Podicheti R."/>
            <person name="Zhao M."/>
            <person name="Scheffler B.E."/>
            <person name="Stack J.C."/>
            <person name="Feltus F.A."/>
            <person name="Mustiga G.M."/>
            <person name="Amores F."/>
            <person name="Phillips W."/>
            <person name="Marelli J.P."/>
            <person name="May G.D."/>
            <person name="Shapiro H."/>
            <person name="Ma J."/>
            <person name="Bustamante C.D."/>
            <person name="Schnell R.J."/>
            <person name="Main D."/>
            <person name="Gilbert D."/>
            <person name="Parida L."/>
            <person name="Kuhn D.N."/>
        </authorList>
    </citation>
    <scope>NUCLEOTIDE SEQUENCE [LARGE SCALE GENOMIC DNA]</scope>
    <source>
        <strain evidence="2">cv. Matina 1-6</strain>
    </source>
</reference>
<dbReference type="InParanoid" id="A0A061EUJ7"/>
<dbReference type="Gramene" id="EOY08077">
    <property type="protein sequence ID" value="EOY08077"/>
    <property type="gene ID" value="TCM_022393"/>
</dbReference>
<sequence length="71" mass="8263">MGTMSKMLYHTNCVLSSQNFFLVVQPCMNLFHLLTAVRRLLDQPLVKRTIGLRTEFKIGMQLTSLFILQQF</sequence>
<dbReference type="HOGENOM" id="CLU_2745171_0_0_1"/>
<dbReference type="EMBL" id="CM001883">
    <property type="protein sequence ID" value="EOY08077.1"/>
    <property type="molecule type" value="Genomic_DNA"/>
</dbReference>
<evidence type="ECO:0000313" key="1">
    <source>
        <dbReference type="EMBL" id="EOY08077.1"/>
    </source>
</evidence>
<name>A0A061EUJ7_THECC</name>
<keyword evidence="2" id="KW-1185">Reference proteome</keyword>
<gene>
    <name evidence="1" type="ORF">TCM_022393</name>
</gene>
<accession>A0A061EUJ7</accession>